<name>A0A4Y6V4P1_9PROT</name>
<evidence type="ECO:0000256" key="1">
    <source>
        <dbReference type="ARBA" id="ARBA00004117"/>
    </source>
</evidence>
<evidence type="ECO:0000313" key="6">
    <source>
        <dbReference type="Proteomes" id="UP000317214"/>
    </source>
</evidence>
<protein>
    <recommendedName>
        <fullName evidence="4">Flagellar hook-basal body complex protein FliE</fullName>
    </recommendedName>
</protein>
<dbReference type="RefSeq" id="WP_141492936.1">
    <property type="nucleotide sequence ID" value="NZ_CP032485.1"/>
</dbReference>
<organism evidence="5 6">
    <name type="scientific">Neokomagataea tanensis</name>
    <dbReference type="NCBI Taxonomy" id="661191"/>
    <lineage>
        <taxon>Bacteria</taxon>
        <taxon>Pseudomonadati</taxon>
        <taxon>Pseudomonadota</taxon>
        <taxon>Alphaproteobacteria</taxon>
        <taxon>Acetobacterales</taxon>
        <taxon>Acetobacteraceae</taxon>
        <taxon>Neokomagataea</taxon>
    </lineage>
</organism>
<comment type="subcellular location">
    <subcellularLocation>
        <location evidence="1 4">Bacterial flagellum basal body</location>
    </subcellularLocation>
</comment>
<reference evidence="5 6" key="1">
    <citation type="submission" date="2018-09" db="EMBL/GenBank/DDBJ databases">
        <title>The complete genome sequence of Neokomagataea tanensis NBRC 106556(T).</title>
        <authorList>
            <person name="Chua K.-O."/>
            <person name="See-Too W.-S."/>
            <person name="Hong K.-W."/>
            <person name="Yin W.-F."/>
            <person name="Chan K.-G."/>
        </authorList>
    </citation>
    <scope>NUCLEOTIDE SEQUENCE [LARGE SCALE GENOMIC DNA]</scope>
    <source>
        <strain evidence="6">AH13 \ NBRC 106556</strain>
    </source>
</reference>
<sequence length="105" mass="11039">MITSLTQAHSAYAESLQRASTQIDDGVADGAATQNDFSSVLSQTLNTALNASHAAETQSAQGLAGHGDVTQIVTAVSNAQLTLQTTTVLRDRMVQAYQDIMKMAI</sequence>
<dbReference type="GO" id="GO:0005198">
    <property type="term" value="F:structural molecule activity"/>
    <property type="evidence" value="ECO:0007669"/>
    <property type="project" value="InterPro"/>
</dbReference>
<dbReference type="EMBL" id="CP032485">
    <property type="protein sequence ID" value="QDH25082.1"/>
    <property type="molecule type" value="Genomic_DNA"/>
</dbReference>
<evidence type="ECO:0000313" key="5">
    <source>
        <dbReference type="EMBL" id="QDH25082.1"/>
    </source>
</evidence>
<keyword evidence="5" id="KW-0966">Cell projection</keyword>
<accession>A0A4Y6V4P1</accession>
<keyword evidence="5" id="KW-0282">Flagellum</keyword>
<dbReference type="PANTHER" id="PTHR34653">
    <property type="match status" value="1"/>
</dbReference>
<dbReference type="AlphaFoldDB" id="A0A4Y6V4P1"/>
<dbReference type="GO" id="GO:0071973">
    <property type="term" value="P:bacterial-type flagellum-dependent cell motility"/>
    <property type="evidence" value="ECO:0007669"/>
    <property type="project" value="InterPro"/>
</dbReference>
<keyword evidence="3 4" id="KW-0975">Bacterial flagellum</keyword>
<dbReference type="HAMAP" id="MF_00724">
    <property type="entry name" value="FliE"/>
    <property type="match status" value="1"/>
</dbReference>
<dbReference type="KEGG" id="ntn:D5366_07510"/>
<dbReference type="GO" id="GO:0009425">
    <property type="term" value="C:bacterial-type flagellum basal body"/>
    <property type="evidence" value="ECO:0007669"/>
    <property type="project" value="UniProtKB-SubCell"/>
</dbReference>
<proteinExistence type="inferred from homology"/>
<keyword evidence="5" id="KW-0969">Cilium</keyword>
<dbReference type="PANTHER" id="PTHR34653:SF1">
    <property type="entry name" value="FLAGELLAR HOOK-BASAL BODY COMPLEX PROTEIN FLIE"/>
    <property type="match status" value="1"/>
</dbReference>
<evidence type="ECO:0000256" key="3">
    <source>
        <dbReference type="ARBA" id="ARBA00023143"/>
    </source>
</evidence>
<gene>
    <name evidence="4" type="primary">fliE</name>
    <name evidence="5" type="ORF">D5366_07510</name>
</gene>
<dbReference type="InterPro" id="IPR001624">
    <property type="entry name" value="FliE"/>
</dbReference>
<dbReference type="Pfam" id="PF02049">
    <property type="entry name" value="FliE"/>
    <property type="match status" value="1"/>
</dbReference>
<evidence type="ECO:0000256" key="4">
    <source>
        <dbReference type="HAMAP-Rule" id="MF_00724"/>
    </source>
</evidence>
<dbReference type="Proteomes" id="UP000317214">
    <property type="component" value="Chromosome"/>
</dbReference>
<evidence type="ECO:0000256" key="2">
    <source>
        <dbReference type="ARBA" id="ARBA00009272"/>
    </source>
</evidence>
<dbReference type="PRINTS" id="PR01006">
    <property type="entry name" value="FLGHOOKFLIE"/>
</dbReference>
<dbReference type="OrthoDB" id="8481852at2"/>
<dbReference type="GO" id="GO:0003774">
    <property type="term" value="F:cytoskeletal motor activity"/>
    <property type="evidence" value="ECO:0007669"/>
    <property type="project" value="InterPro"/>
</dbReference>
<keyword evidence="6" id="KW-1185">Reference proteome</keyword>
<comment type="similarity">
    <text evidence="2 4">Belongs to the FliE family.</text>
</comment>